<feature type="domain" description="Gamma-glutamylcyclotransferase AIG2-like" evidence="1">
    <location>
        <begin position="4"/>
        <end position="111"/>
    </location>
</feature>
<evidence type="ECO:0000313" key="3">
    <source>
        <dbReference type="Proteomes" id="UP000603200"/>
    </source>
</evidence>
<dbReference type="SUPFAM" id="SSF110857">
    <property type="entry name" value="Gamma-glutamyl cyclotransferase-like"/>
    <property type="match status" value="1"/>
</dbReference>
<dbReference type="CDD" id="cd06661">
    <property type="entry name" value="GGCT_like"/>
    <property type="match status" value="1"/>
</dbReference>
<evidence type="ECO:0000313" key="2">
    <source>
        <dbReference type="EMBL" id="GIE26371.1"/>
    </source>
</evidence>
<dbReference type="Gene3D" id="3.10.490.10">
    <property type="entry name" value="Gamma-glutamyl cyclotransferase-like"/>
    <property type="match status" value="1"/>
</dbReference>
<evidence type="ECO:0000259" key="1">
    <source>
        <dbReference type="Pfam" id="PF06094"/>
    </source>
</evidence>
<dbReference type="InterPro" id="IPR036568">
    <property type="entry name" value="GGCT-like_sf"/>
</dbReference>
<gene>
    <name evidence="2" type="ORF">Ahu01nite_094730</name>
</gene>
<comment type="caution">
    <text evidence="2">The sequence shown here is derived from an EMBL/GenBank/DDBJ whole genome shotgun (WGS) entry which is preliminary data.</text>
</comment>
<name>A0ABQ4A6A0_9ACTN</name>
<accession>A0ABQ4A6A0</accession>
<dbReference type="RefSeq" id="WP_203843270.1">
    <property type="nucleotide sequence ID" value="NZ_BAAATV010000033.1"/>
</dbReference>
<dbReference type="Proteomes" id="UP000603200">
    <property type="component" value="Unassembled WGS sequence"/>
</dbReference>
<dbReference type="InterPro" id="IPR013024">
    <property type="entry name" value="GGCT-like"/>
</dbReference>
<protein>
    <recommendedName>
        <fullName evidence="1">Gamma-glutamylcyclotransferase AIG2-like domain-containing protein</fullName>
    </recommendedName>
</protein>
<sequence>MALLFSYGTLRDPAVQRATFGRELSGRHDDLLGYQVSMLEITDPQVLAVSGQTHHPILQATGDPDDHVQGMVFEVTDAELLLADDYEVDDYRRLLAPLGSGESAWVYVSADDAAGLPEA</sequence>
<organism evidence="2 3">
    <name type="scientific">Winogradskya humida</name>
    <dbReference type="NCBI Taxonomy" id="113566"/>
    <lineage>
        <taxon>Bacteria</taxon>
        <taxon>Bacillati</taxon>
        <taxon>Actinomycetota</taxon>
        <taxon>Actinomycetes</taxon>
        <taxon>Micromonosporales</taxon>
        <taxon>Micromonosporaceae</taxon>
        <taxon>Winogradskya</taxon>
    </lineage>
</organism>
<keyword evidence="3" id="KW-1185">Reference proteome</keyword>
<dbReference type="InterPro" id="IPR009288">
    <property type="entry name" value="AIG2-like_dom"/>
</dbReference>
<reference evidence="2 3" key="1">
    <citation type="submission" date="2021-01" db="EMBL/GenBank/DDBJ databases">
        <title>Whole genome shotgun sequence of Actinoplanes humidus NBRC 14915.</title>
        <authorList>
            <person name="Komaki H."/>
            <person name="Tamura T."/>
        </authorList>
    </citation>
    <scope>NUCLEOTIDE SEQUENCE [LARGE SCALE GENOMIC DNA]</scope>
    <source>
        <strain evidence="2 3">NBRC 14915</strain>
    </source>
</reference>
<dbReference type="EMBL" id="BOMN01000142">
    <property type="protein sequence ID" value="GIE26371.1"/>
    <property type="molecule type" value="Genomic_DNA"/>
</dbReference>
<dbReference type="Pfam" id="PF06094">
    <property type="entry name" value="GGACT"/>
    <property type="match status" value="1"/>
</dbReference>
<proteinExistence type="predicted"/>